<dbReference type="GO" id="GO:0005634">
    <property type="term" value="C:nucleus"/>
    <property type="evidence" value="ECO:0007669"/>
    <property type="project" value="UniProtKB-SubCell"/>
</dbReference>
<keyword evidence="10" id="KW-0156">Chromatin regulator</keyword>
<keyword evidence="9" id="KW-0862">Zinc</keyword>
<name>A0AAV2IMI8_LYMST</name>
<evidence type="ECO:0000256" key="14">
    <source>
        <dbReference type="PROSITE-ProRule" id="PRU00502"/>
    </source>
</evidence>
<evidence type="ECO:0000256" key="5">
    <source>
        <dbReference type="ARBA" id="ARBA00022723"/>
    </source>
</evidence>
<feature type="compositionally biased region" description="Acidic residues" evidence="15">
    <location>
        <begin position="223"/>
        <end position="237"/>
    </location>
</feature>
<evidence type="ECO:0000256" key="12">
    <source>
        <dbReference type="ARBA" id="ARBA00023163"/>
    </source>
</evidence>
<comment type="cofactor">
    <cofactor evidence="1">
        <name>Zn(2+)</name>
        <dbReference type="ChEBI" id="CHEBI:29105"/>
    </cofactor>
</comment>
<proteinExistence type="inferred from homology"/>
<organism evidence="17 18">
    <name type="scientific">Lymnaea stagnalis</name>
    <name type="common">Great pond snail</name>
    <name type="synonym">Helix stagnalis</name>
    <dbReference type="NCBI Taxonomy" id="6523"/>
    <lineage>
        <taxon>Eukaryota</taxon>
        <taxon>Metazoa</taxon>
        <taxon>Spiralia</taxon>
        <taxon>Lophotrochozoa</taxon>
        <taxon>Mollusca</taxon>
        <taxon>Gastropoda</taxon>
        <taxon>Heterobranchia</taxon>
        <taxon>Euthyneura</taxon>
        <taxon>Panpulmonata</taxon>
        <taxon>Hygrophila</taxon>
        <taxon>Lymnaeoidea</taxon>
        <taxon>Lymnaeidae</taxon>
        <taxon>Lymnaea</taxon>
    </lineage>
</organism>
<dbReference type="Pfam" id="PF02148">
    <property type="entry name" value="zf-UBP"/>
    <property type="match status" value="1"/>
</dbReference>
<dbReference type="EMBL" id="CAXITT010000951">
    <property type="protein sequence ID" value="CAL1547335.1"/>
    <property type="molecule type" value="Genomic_DNA"/>
</dbReference>
<evidence type="ECO:0000256" key="9">
    <source>
        <dbReference type="ARBA" id="ARBA00022833"/>
    </source>
</evidence>
<evidence type="ECO:0000256" key="4">
    <source>
        <dbReference type="ARBA" id="ARBA00022491"/>
    </source>
</evidence>
<sequence>SAVSTVGEVLSLQKKYWSCLKFKERIPIDVRDQKLLTVPYQTKQKTKQGSARKAVSSVTLRSGDSTSTTEVSSISSQYPTTSSNSSRSAGTSSGFSSSDTSVSYGSLSGPPRSANVNRSNQLGDGSEKSDGERPQDDDVISGIQNLTLSESSDVPATVTEEKRWSDPDSAYDRVIGPGVEISRAGRANSKQEPIEPFRSSVYAQEDRASLSKFASTSQASSEVSDDDEDKEQEEASDFADREETIDFPSPDLPRLRSGKALTPDGARPESAGASPPERSQAQGGSQTAGGHVAGKGDEPLGACGGSGRPNTFNDLIHMQGVDQMYAVQPLPWCPHLSEVTPMTSARINTYAPCSTCGDTTENWICLTCYKVECSRFVNEHMLHHKLQTDHSMALSFSDLSIWCYTCDNYVDNEV</sequence>
<gene>
    <name evidence="17" type="ORF">GSLYS_00020660001</name>
</gene>
<evidence type="ECO:0000259" key="16">
    <source>
        <dbReference type="PROSITE" id="PS50271"/>
    </source>
</evidence>
<keyword evidence="5" id="KW-0479">Metal-binding</keyword>
<accession>A0AAV2IMI8</accession>
<keyword evidence="8" id="KW-0378">Hydrolase</keyword>
<evidence type="ECO:0000256" key="11">
    <source>
        <dbReference type="ARBA" id="ARBA00023015"/>
    </source>
</evidence>
<feature type="compositionally biased region" description="Low complexity" evidence="15">
    <location>
        <begin position="279"/>
        <end position="290"/>
    </location>
</feature>
<dbReference type="SMART" id="SM00290">
    <property type="entry name" value="ZnF_UBP"/>
    <property type="match status" value="1"/>
</dbReference>
<dbReference type="SUPFAM" id="SSF57850">
    <property type="entry name" value="RING/U-box"/>
    <property type="match status" value="1"/>
</dbReference>
<evidence type="ECO:0000256" key="1">
    <source>
        <dbReference type="ARBA" id="ARBA00001947"/>
    </source>
</evidence>
<dbReference type="AlphaFoldDB" id="A0AAV2IMI8"/>
<keyword evidence="7 14" id="KW-0863">Zinc-finger</keyword>
<evidence type="ECO:0000313" key="18">
    <source>
        <dbReference type="Proteomes" id="UP001497497"/>
    </source>
</evidence>
<keyword evidence="11" id="KW-0805">Transcription regulation</keyword>
<evidence type="ECO:0000313" key="17">
    <source>
        <dbReference type="EMBL" id="CAL1547335.1"/>
    </source>
</evidence>
<protein>
    <recommendedName>
        <fullName evidence="16">UBP-type domain-containing protein</fullName>
    </recommendedName>
</protein>
<dbReference type="PANTHER" id="PTHR47665">
    <property type="entry name" value="HISTONE DEACETYLASE-LIKE PROTEIN"/>
    <property type="match status" value="1"/>
</dbReference>
<feature type="compositionally biased region" description="Low complexity" evidence="15">
    <location>
        <begin position="65"/>
        <end position="109"/>
    </location>
</feature>
<feature type="compositionally biased region" description="Polar residues" evidence="15">
    <location>
        <begin position="114"/>
        <end position="123"/>
    </location>
</feature>
<comment type="subcellular location">
    <subcellularLocation>
        <location evidence="2">Nucleus</location>
    </subcellularLocation>
</comment>
<keyword evidence="6" id="KW-0677">Repeat</keyword>
<keyword evidence="4" id="KW-0678">Repressor</keyword>
<reference evidence="17 18" key="1">
    <citation type="submission" date="2024-04" db="EMBL/GenBank/DDBJ databases">
        <authorList>
            <consortium name="Genoscope - CEA"/>
            <person name="William W."/>
        </authorList>
    </citation>
    <scope>NUCLEOTIDE SEQUENCE [LARGE SCALE GENOMIC DNA]</scope>
</reference>
<dbReference type="GO" id="GO:0006325">
    <property type="term" value="P:chromatin organization"/>
    <property type="evidence" value="ECO:0007669"/>
    <property type="project" value="UniProtKB-KW"/>
</dbReference>
<evidence type="ECO:0000256" key="10">
    <source>
        <dbReference type="ARBA" id="ARBA00022853"/>
    </source>
</evidence>
<comment type="caution">
    <text evidence="17">The sequence shown here is derived from an EMBL/GenBank/DDBJ whole genome shotgun (WGS) entry which is preliminary data.</text>
</comment>
<feature type="domain" description="UBP-type" evidence="16">
    <location>
        <begin position="331"/>
        <end position="414"/>
    </location>
</feature>
<evidence type="ECO:0000256" key="2">
    <source>
        <dbReference type="ARBA" id="ARBA00004123"/>
    </source>
</evidence>
<evidence type="ECO:0000256" key="15">
    <source>
        <dbReference type="SAM" id="MobiDB-lite"/>
    </source>
</evidence>
<keyword evidence="13" id="KW-0539">Nucleus</keyword>
<feature type="compositionally biased region" description="Polar residues" evidence="15">
    <location>
        <begin position="142"/>
        <end position="154"/>
    </location>
</feature>
<dbReference type="PROSITE" id="PS50271">
    <property type="entry name" value="ZF_UBP"/>
    <property type="match status" value="1"/>
</dbReference>
<evidence type="ECO:0000256" key="7">
    <source>
        <dbReference type="ARBA" id="ARBA00022771"/>
    </source>
</evidence>
<feature type="non-terminal residue" evidence="17">
    <location>
        <position position="1"/>
    </location>
</feature>
<feature type="compositionally biased region" description="Polar residues" evidence="15">
    <location>
        <begin position="39"/>
        <end position="49"/>
    </location>
</feature>
<feature type="region of interest" description="Disordered" evidence="15">
    <location>
        <begin position="33"/>
        <end position="306"/>
    </location>
</feature>
<dbReference type="PANTHER" id="PTHR47665:SF1">
    <property type="entry name" value="HISTONE DEACETYLASE-LIKE PROTEIN"/>
    <property type="match status" value="1"/>
</dbReference>
<evidence type="ECO:0000256" key="8">
    <source>
        <dbReference type="ARBA" id="ARBA00022801"/>
    </source>
</evidence>
<evidence type="ECO:0000256" key="6">
    <source>
        <dbReference type="ARBA" id="ARBA00022737"/>
    </source>
</evidence>
<feature type="compositionally biased region" description="Basic and acidic residues" evidence="15">
    <location>
        <begin position="125"/>
        <end position="136"/>
    </location>
</feature>
<evidence type="ECO:0000256" key="13">
    <source>
        <dbReference type="ARBA" id="ARBA00023242"/>
    </source>
</evidence>
<feature type="non-terminal residue" evidence="17">
    <location>
        <position position="414"/>
    </location>
</feature>
<dbReference type="GO" id="GO:0008270">
    <property type="term" value="F:zinc ion binding"/>
    <property type="evidence" value="ECO:0007669"/>
    <property type="project" value="UniProtKB-KW"/>
</dbReference>
<keyword evidence="12" id="KW-0804">Transcription</keyword>
<dbReference type="Proteomes" id="UP001497497">
    <property type="component" value="Unassembled WGS sequence"/>
</dbReference>
<dbReference type="InterPro" id="IPR013083">
    <property type="entry name" value="Znf_RING/FYVE/PHD"/>
</dbReference>
<dbReference type="Gene3D" id="3.30.40.10">
    <property type="entry name" value="Zinc/RING finger domain, C3HC4 (zinc finger)"/>
    <property type="match status" value="1"/>
</dbReference>
<dbReference type="InterPro" id="IPR001607">
    <property type="entry name" value="Znf_UBP"/>
</dbReference>
<keyword evidence="18" id="KW-1185">Reference proteome</keyword>
<dbReference type="GO" id="GO:0016787">
    <property type="term" value="F:hydrolase activity"/>
    <property type="evidence" value="ECO:0007669"/>
    <property type="project" value="UniProtKB-KW"/>
</dbReference>
<dbReference type="FunFam" id="3.30.40.10:FF:000342">
    <property type="entry name" value="Histone deacetylase 6"/>
    <property type="match status" value="1"/>
</dbReference>
<comment type="similarity">
    <text evidence="3">Belongs to the histone deacetylase family. HD type 2 subfamily.</text>
</comment>
<evidence type="ECO:0000256" key="3">
    <source>
        <dbReference type="ARBA" id="ARBA00007738"/>
    </source>
</evidence>